<evidence type="ECO:0000256" key="1">
    <source>
        <dbReference type="SAM" id="SignalP"/>
    </source>
</evidence>
<dbReference type="InterPro" id="IPR003961">
    <property type="entry name" value="FN3_dom"/>
</dbReference>
<dbReference type="InterPro" id="IPR036116">
    <property type="entry name" value="FN3_sf"/>
</dbReference>
<evidence type="ECO:0000259" key="2">
    <source>
        <dbReference type="PROSITE" id="PS50853"/>
    </source>
</evidence>
<organism evidence="3 4">
    <name type="scientific">Candidatus Blautia faecigallinarum</name>
    <dbReference type="NCBI Taxonomy" id="2838488"/>
    <lineage>
        <taxon>Bacteria</taxon>
        <taxon>Bacillati</taxon>
        <taxon>Bacillota</taxon>
        <taxon>Clostridia</taxon>
        <taxon>Lachnospirales</taxon>
        <taxon>Lachnospiraceae</taxon>
        <taxon>Blautia</taxon>
    </lineage>
</organism>
<feature type="domain" description="Fibronectin type-III" evidence="2">
    <location>
        <begin position="801"/>
        <end position="884"/>
    </location>
</feature>
<keyword evidence="1" id="KW-0732">Signal</keyword>
<feature type="chain" id="PRO_5039285510" description="Fibronectin type-III domain-containing protein" evidence="1">
    <location>
        <begin position="28"/>
        <end position="1008"/>
    </location>
</feature>
<reference evidence="3" key="1">
    <citation type="journal article" date="2021" name="PeerJ">
        <title>Extensive microbial diversity within the chicken gut microbiome revealed by metagenomics and culture.</title>
        <authorList>
            <person name="Gilroy R."/>
            <person name="Ravi A."/>
            <person name="Getino M."/>
            <person name="Pursley I."/>
            <person name="Horton D.L."/>
            <person name="Alikhan N.F."/>
            <person name="Baker D."/>
            <person name="Gharbi K."/>
            <person name="Hall N."/>
            <person name="Watson M."/>
            <person name="Adriaenssens E.M."/>
            <person name="Foster-Nyarko E."/>
            <person name="Jarju S."/>
            <person name="Secka A."/>
            <person name="Antonio M."/>
            <person name="Oren A."/>
            <person name="Chaudhuri R.R."/>
            <person name="La Ragione R."/>
            <person name="Hildebrand F."/>
            <person name="Pallen M.J."/>
        </authorList>
    </citation>
    <scope>NUCLEOTIDE SEQUENCE</scope>
    <source>
        <strain evidence="3">14324</strain>
    </source>
</reference>
<dbReference type="PROSITE" id="PS50853">
    <property type="entry name" value="FN3"/>
    <property type="match status" value="1"/>
</dbReference>
<sequence>MRKRKYRQAAACFLTAALVLSAGPVQSVTPSQSQIPEALSKAEEAVRKVQELIDVLPTVDTLASMDTEEQQSAYEQAQAAHKAYEALPEEEQTQIDKTKIDALFAYFNSLTATADTSDTQTENSVAKVGNVYYDDLADALNNAKGQTCDILKDASLSGNYSFIGTSDRITINLNGHTINGSFTLILGGLYGSNLNGPGTINGNIGFVRAQLRAPLTVNGDVTDAGGGAFRVNGTGVFRVNGNIGYFSLGAVNSDGVSIVCTGTCSEPEIQNIVITQPQNITLSVSPEGSGSVTATGNKVAMDSGSAIASAGSIVTLNAAANQGYRLKEWQVASGGVTITDNAFTMSENDVAVTAVFERTIETTVQLTIGGDISEGAADYGASLDLEAAVTGDRWKPSNTPHTILAVYTPESGSNLLGSTATAPLTVNKATAPASSAPENTSKIDDTMVELATVSGDPAYGNIEYGYTTGGETSVPEERWQEETVFDGLQPVTSYTFYTRYDGNDYYEPSPASGGLTVTTAKSDTVLENLEVSGQTGFEGHFQYGDIITVTFTPERKAEINTNALAENTATLTYTPAEGETVTLATANAQTDGSFKLTYDTKKKELPIGENLSLTISYGGGSTLNPVEETVTLSLDKAYLKNMPTVTGSFVYNGTLTLNYTPQDDETVTYQWWRIIDDSDTERIDGATGETYTLTESEIGESIYVIVSATDEWHRGAKQSDQYKITKASQSVPTAKEGCIIDYEAETVTALEGYELSATDNESAVGSEKLPVTPGTDIYIRKAETQVYFASDWAAVDIPERPALTLKASNISADGFTVTVDGQPADAVLTYRAAGTDGEYSYDSGEQTSGTFTGLKAGVTYQVSVKCAAGSGSFSAEANITVPTNGASYTVSIPGKATAGGEPVSISITEDSEHPFDLGYQGEVNVRIKDEGNIKNGSLTLTREGSANTVTSALYVGDTLFTDLNQNVATFTEDNKDTSVALSFAAPEEPYIPAGTYQGTVNFEISYTQ</sequence>
<evidence type="ECO:0000313" key="3">
    <source>
        <dbReference type="EMBL" id="HIZ22501.1"/>
    </source>
</evidence>
<feature type="signal peptide" evidence="1">
    <location>
        <begin position="1"/>
        <end position="27"/>
    </location>
</feature>
<evidence type="ECO:0000313" key="4">
    <source>
        <dbReference type="Proteomes" id="UP000824041"/>
    </source>
</evidence>
<dbReference type="EMBL" id="DXBU01000092">
    <property type="protein sequence ID" value="HIZ22501.1"/>
    <property type="molecule type" value="Genomic_DNA"/>
</dbReference>
<dbReference type="AlphaFoldDB" id="A0A9D2ITC8"/>
<name>A0A9D2ITC8_9FIRM</name>
<reference evidence="3" key="2">
    <citation type="submission" date="2021-04" db="EMBL/GenBank/DDBJ databases">
        <authorList>
            <person name="Gilroy R."/>
        </authorList>
    </citation>
    <scope>NUCLEOTIDE SEQUENCE</scope>
    <source>
        <strain evidence="3">14324</strain>
    </source>
</reference>
<proteinExistence type="predicted"/>
<accession>A0A9D2ITC8</accession>
<dbReference type="InterPro" id="IPR013783">
    <property type="entry name" value="Ig-like_fold"/>
</dbReference>
<dbReference type="Gene3D" id="2.60.40.2700">
    <property type="match status" value="1"/>
</dbReference>
<dbReference type="InterPro" id="IPR044060">
    <property type="entry name" value="Bacterial_rp_domain"/>
</dbReference>
<dbReference type="Gene3D" id="2.60.40.10">
    <property type="entry name" value="Immunoglobulins"/>
    <property type="match status" value="1"/>
</dbReference>
<protein>
    <recommendedName>
        <fullName evidence="2">Fibronectin type-III domain-containing protein</fullName>
    </recommendedName>
</protein>
<dbReference type="SUPFAM" id="SSF49265">
    <property type="entry name" value="Fibronectin type III"/>
    <property type="match status" value="1"/>
</dbReference>
<dbReference type="Pfam" id="PF18998">
    <property type="entry name" value="Flg_new_2"/>
    <property type="match status" value="1"/>
</dbReference>
<dbReference type="CDD" id="cd00063">
    <property type="entry name" value="FN3"/>
    <property type="match status" value="1"/>
</dbReference>
<comment type="caution">
    <text evidence="3">The sequence shown here is derived from an EMBL/GenBank/DDBJ whole genome shotgun (WGS) entry which is preliminary data.</text>
</comment>
<dbReference type="Proteomes" id="UP000824041">
    <property type="component" value="Unassembled WGS sequence"/>
</dbReference>
<gene>
    <name evidence="3" type="ORF">IAA21_06860</name>
</gene>
<dbReference type="SMART" id="SM00060">
    <property type="entry name" value="FN3"/>
    <property type="match status" value="2"/>
</dbReference>